<name>A0AAD4N276_9BILA</name>
<dbReference type="Proteomes" id="UP001201812">
    <property type="component" value="Unassembled WGS sequence"/>
</dbReference>
<organism evidence="10 11">
    <name type="scientific">Ditylenchus destructor</name>
    <dbReference type="NCBI Taxonomy" id="166010"/>
    <lineage>
        <taxon>Eukaryota</taxon>
        <taxon>Metazoa</taxon>
        <taxon>Ecdysozoa</taxon>
        <taxon>Nematoda</taxon>
        <taxon>Chromadorea</taxon>
        <taxon>Rhabditida</taxon>
        <taxon>Tylenchina</taxon>
        <taxon>Tylenchomorpha</taxon>
        <taxon>Sphaerularioidea</taxon>
        <taxon>Anguinidae</taxon>
        <taxon>Anguininae</taxon>
        <taxon>Ditylenchus</taxon>
    </lineage>
</organism>
<evidence type="ECO:0000256" key="2">
    <source>
        <dbReference type="ARBA" id="ARBA00022527"/>
    </source>
</evidence>
<evidence type="ECO:0000256" key="7">
    <source>
        <dbReference type="ARBA" id="ARBA00047899"/>
    </source>
</evidence>
<comment type="catalytic activity">
    <reaction evidence="8">
        <text>L-seryl-[protein] + ATP = O-phospho-L-seryl-[protein] + ADP + H(+)</text>
        <dbReference type="Rhea" id="RHEA:17989"/>
        <dbReference type="Rhea" id="RHEA-COMP:9863"/>
        <dbReference type="Rhea" id="RHEA-COMP:11604"/>
        <dbReference type="ChEBI" id="CHEBI:15378"/>
        <dbReference type="ChEBI" id="CHEBI:29999"/>
        <dbReference type="ChEBI" id="CHEBI:30616"/>
        <dbReference type="ChEBI" id="CHEBI:83421"/>
        <dbReference type="ChEBI" id="CHEBI:456216"/>
        <dbReference type="EC" id="2.7.11.1"/>
    </reaction>
</comment>
<dbReference type="PROSITE" id="PS50011">
    <property type="entry name" value="PROTEIN_KINASE_DOM"/>
    <property type="match status" value="1"/>
</dbReference>
<feature type="domain" description="Protein kinase" evidence="9">
    <location>
        <begin position="32"/>
        <end position="335"/>
    </location>
</feature>
<evidence type="ECO:0000256" key="3">
    <source>
        <dbReference type="ARBA" id="ARBA00022679"/>
    </source>
</evidence>
<comment type="caution">
    <text evidence="10">The sequence shown here is derived from an EMBL/GenBank/DDBJ whole genome shotgun (WGS) entry which is preliminary data.</text>
</comment>
<dbReference type="GO" id="GO:0005524">
    <property type="term" value="F:ATP binding"/>
    <property type="evidence" value="ECO:0007669"/>
    <property type="project" value="UniProtKB-KW"/>
</dbReference>
<dbReference type="Gene3D" id="1.10.510.10">
    <property type="entry name" value="Transferase(Phosphotransferase) domain 1"/>
    <property type="match status" value="1"/>
</dbReference>
<dbReference type="Pfam" id="PF00069">
    <property type="entry name" value="Pkinase"/>
    <property type="match status" value="1"/>
</dbReference>
<evidence type="ECO:0000256" key="1">
    <source>
        <dbReference type="ARBA" id="ARBA00012513"/>
    </source>
</evidence>
<dbReference type="GO" id="GO:0004674">
    <property type="term" value="F:protein serine/threonine kinase activity"/>
    <property type="evidence" value="ECO:0007669"/>
    <property type="project" value="UniProtKB-KW"/>
</dbReference>
<evidence type="ECO:0000313" key="11">
    <source>
        <dbReference type="Proteomes" id="UP001201812"/>
    </source>
</evidence>
<keyword evidence="5 10" id="KW-0418">Kinase</keyword>
<evidence type="ECO:0000259" key="9">
    <source>
        <dbReference type="PROSITE" id="PS50011"/>
    </source>
</evidence>
<evidence type="ECO:0000256" key="4">
    <source>
        <dbReference type="ARBA" id="ARBA00022741"/>
    </source>
</evidence>
<sequence>MGSRQHIEHVTELIKTVKNDRRDEWPDVSKSYIKGENLSSGHFGAIRFAECRDPVFGFHGLDVRQCVVKTVYLERKFDAGKSDTENENSIALRELFMDLYILNRCRHEHVMHSHAVFISDSDLNIVFPRCYSLNILIEGYRQRKKSEPISVLVIAKIIRQLCLGLDYLQRIGIVHRDVEPENIYLTRKGTVKLGHFGQAFPLVDDRDKPERCKSPVGKEEFMCYEKLFNLYKTTSVEDELEYGFASDIWSLGVLILRMVSYFPDEKGQKLPNDFALTMGERKMPFHYFIVEMMQLRSRLVQSGGEKLKKFVSEKLLTAKPEKRATAVALLETPEMKSWCLAHVDEDKVFIRSKLINEVDFANRLKLEEDAPNYNCLESKDIPAEFYWDDTWKDLENTEFCVKLSYSNGSHLPQEYRFKFGSPEPLFKILYKQYMKGCINLFDILLLDYEIKELIYKLMAARSEKLKESGKIDSLNKSIFLKNSQLNSTSEVIVQIRERWRMSTQLLPLTFAVFFTSFFGIVVTQSSLINPQARLCSFTDDSTGYSVFWHTNCTGYSLELVLVEVVNGFVNVQPAKLYPGQPPQKNFAAPYLVAPRGAFFGASLEATFSIHESLLTGCKEWTFYSAPTRIGAPYGGQPYSKQVCNVAETCSRNNCVRGQLPYDAIYNYGNSPYFRPEQNFPGSSAFQQPIVTPALQRNDQLYGSNNVYGSQPMYDQYGQYNTLRQPAQMGYAQGPYTGLSGQYQNQFMTQQRPFYNQQQQYGFDPTRQRAPTLTQIFSQYDAASNTNQRLYNGYMLPAREYPWNQNSANGFRSSLKGTAYEGQDDQFVRTTPYFDSPYQPTYLNNNPATVSTYNSPQVKYYNDGRGNYGLPSLDNTPWRFFDPGMNNTPMYYPYRTAVFDNTQMSQNYGRTNLRMNDANFRLTDSIKCDKGTDPSWCADYVREFVHWQQRYEGKTPQGICNSLRDSLRNSDHQCCNILKNIQC</sequence>
<dbReference type="CDD" id="cd00180">
    <property type="entry name" value="PKc"/>
    <property type="match status" value="1"/>
</dbReference>
<gene>
    <name evidence="10" type="ORF">DdX_11617</name>
</gene>
<dbReference type="PANTHER" id="PTHR43671:SF98">
    <property type="entry name" value="SERINE_THREONINE-PROTEIN KINASE NEK11"/>
    <property type="match status" value="1"/>
</dbReference>
<evidence type="ECO:0000256" key="5">
    <source>
        <dbReference type="ARBA" id="ARBA00022777"/>
    </source>
</evidence>
<dbReference type="EMBL" id="JAKKPZ010000033">
    <property type="protein sequence ID" value="KAI1708860.1"/>
    <property type="molecule type" value="Genomic_DNA"/>
</dbReference>
<evidence type="ECO:0000313" key="10">
    <source>
        <dbReference type="EMBL" id="KAI1708860.1"/>
    </source>
</evidence>
<accession>A0AAD4N276</accession>
<keyword evidence="4" id="KW-0547">Nucleotide-binding</keyword>
<dbReference type="EC" id="2.7.11.1" evidence="1"/>
<dbReference type="InterPro" id="IPR011009">
    <property type="entry name" value="Kinase-like_dom_sf"/>
</dbReference>
<proteinExistence type="predicted"/>
<comment type="catalytic activity">
    <reaction evidence="7">
        <text>L-threonyl-[protein] + ATP = O-phospho-L-threonyl-[protein] + ADP + H(+)</text>
        <dbReference type="Rhea" id="RHEA:46608"/>
        <dbReference type="Rhea" id="RHEA-COMP:11060"/>
        <dbReference type="Rhea" id="RHEA-COMP:11605"/>
        <dbReference type="ChEBI" id="CHEBI:15378"/>
        <dbReference type="ChEBI" id="CHEBI:30013"/>
        <dbReference type="ChEBI" id="CHEBI:30616"/>
        <dbReference type="ChEBI" id="CHEBI:61977"/>
        <dbReference type="ChEBI" id="CHEBI:456216"/>
        <dbReference type="EC" id="2.7.11.1"/>
    </reaction>
</comment>
<dbReference type="InterPro" id="IPR050660">
    <property type="entry name" value="NEK_Ser/Thr_kinase"/>
</dbReference>
<dbReference type="AlphaFoldDB" id="A0AAD4N276"/>
<evidence type="ECO:0000256" key="8">
    <source>
        <dbReference type="ARBA" id="ARBA00048679"/>
    </source>
</evidence>
<keyword evidence="6" id="KW-0067">ATP-binding</keyword>
<dbReference type="InterPro" id="IPR000719">
    <property type="entry name" value="Prot_kinase_dom"/>
</dbReference>
<evidence type="ECO:0000256" key="6">
    <source>
        <dbReference type="ARBA" id="ARBA00022840"/>
    </source>
</evidence>
<dbReference type="SUPFAM" id="SSF56112">
    <property type="entry name" value="Protein kinase-like (PK-like)"/>
    <property type="match status" value="1"/>
</dbReference>
<dbReference type="PANTHER" id="PTHR43671">
    <property type="entry name" value="SERINE/THREONINE-PROTEIN KINASE NEK"/>
    <property type="match status" value="1"/>
</dbReference>
<keyword evidence="11" id="KW-1185">Reference proteome</keyword>
<keyword evidence="2" id="KW-0723">Serine/threonine-protein kinase</keyword>
<reference evidence="10" key="1">
    <citation type="submission" date="2022-01" db="EMBL/GenBank/DDBJ databases">
        <title>Genome Sequence Resource for Two Populations of Ditylenchus destructor, the Migratory Endoparasitic Phytonematode.</title>
        <authorList>
            <person name="Zhang H."/>
            <person name="Lin R."/>
            <person name="Xie B."/>
        </authorList>
    </citation>
    <scope>NUCLEOTIDE SEQUENCE</scope>
    <source>
        <strain evidence="10">BazhouSP</strain>
    </source>
</reference>
<keyword evidence="3" id="KW-0808">Transferase</keyword>
<protein>
    <recommendedName>
        <fullName evidence="1">non-specific serine/threonine protein kinase</fullName>
        <ecNumber evidence="1">2.7.11.1</ecNumber>
    </recommendedName>
</protein>